<evidence type="ECO:0000256" key="3">
    <source>
        <dbReference type="ARBA" id="ARBA00023004"/>
    </source>
</evidence>
<keyword evidence="2" id="KW-0479">Metal-binding</keyword>
<dbReference type="PANTHER" id="PTHR21496">
    <property type="entry name" value="FERREDOXIN-RELATED"/>
    <property type="match status" value="1"/>
</dbReference>
<evidence type="ECO:0000313" key="7">
    <source>
        <dbReference type="EMBL" id="WIA14413.1"/>
    </source>
</evidence>
<dbReference type="InterPro" id="IPR054716">
    <property type="entry name" value="Sol_Rieske_ferrdox_dom"/>
</dbReference>
<gene>
    <name evidence="7" type="ORF">OEZ85_002939</name>
</gene>
<dbReference type="SUPFAM" id="SSF50022">
    <property type="entry name" value="ISP domain"/>
    <property type="match status" value="1"/>
</dbReference>
<reference evidence="7 8" key="1">
    <citation type="submission" date="2023-05" db="EMBL/GenBank/DDBJ databases">
        <title>A 100% complete, gapless, phased diploid assembly of the Scenedesmus obliquus UTEX 3031 genome.</title>
        <authorList>
            <person name="Biondi T.C."/>
            <person name="Hanschen E.R."/>
            <person name="Kwon T."/>
            <person name="Eng W."/>
            <person name="Kruse C.P.S."/>
            <person name="Koehler S.I."/>
            <person name="Kunde Y."/>
            <person name="Gleasner C.D."/>
            <person name="You Mak K.T."/>
            <person name="Polle J."/>
            <person name="Hovde B.T."/>
            <person name="Starkenburg S.R."/>
        </authorList>
    </citation>
    <scope>NUCLEOTIDE SEQUENCE [LARGE SCALE GENOMIC DNA]</scope>
    <source>
        <strain evidence="7 8">DOE0152z</strain>
    </source>
</reference>
<name>A0ABY8TZ25_TETOB</name>
<evidence type="ECO:0000256" key="1">
    <source>
        <dbReference type="ARBA" id="ARBA00022714"/>
    </source>
</evidence>
<dbReference type="PANTHER" id="PTHR21496:SF0">
    <property type="entry name" value="RIESKE DOMAIN-CONTAINING PROTEIN"/>
    <property type="match status" value="1"/>
</dbReference>
<evidence type="ECO:0000256" key="4">
    <source>
        <dbReference type="ARBA" id="ARBA00023014"/>
    </source>
</evidence>
<sequence length="188" mass="20155">MATATEQAETIGHDWVQVGPASSLAATGRMHTCLQGRYVSVLKVKGQLTCIDSICFHAGGPLSLGDIEEVNGKTCLNCPWHNYKIDAFTGEKYYQSVTWQDGKMLPGEWKSNGPRHRIHQVESRPDGMIYVRLDSTPGEMPSDGYAFDAACGQRVLGTPNTAAGQAGATAGADGKRTATPGWLLSRLG</sequence>
<evidence type="ECO:0000259" key="6">
    <source>
        <dbReference type="PROSITE" id="PS51296"/>
    </source>
</evidence>
<protein>
    <recommendedName>
        <fullName evidence="6">Rieske domain-containing protein</fullName>
    </recommendedName>
</protein>
<keyword evidence="4" id="KW-0411">Iron-sulfur</keyword>
<keyword evidence="1" id="KW-0001">2Fe-2S</keyword>
<dbReference type="Proteomes" id="UP001244341">
    <property type="component" value="Chromosome 5b"/>
</dbReference>
<evidence type="ECO:0000313" key="8">
    <source>
        <dbReference type="Proteomes" id="UP001244341"/>
    </source>
</evidence>
<evidence type="ECO:0000256" key="2">
    <source>
        <dbReference type="ARBA" id="ARBA00022723"/>
    </source>
</evidence>
<feature type="domain" description="Rieske" evidence="6">
    <location>
        <begin position="15"/>
        <end position="87"/>
    </location>
</feature>
<dbReference type="CDD" id="cd03467">
    <property type="entry name" value="Rieske"/>
    <property type="match status" value="1"/>
</dbReference>
<evidence type="ECO:0000256" key="5">
    <source>
        <dbReference type="ARBA" id="ARBA00034078"/>
    </source>
</evidence>
<dbReference type="PROSITE" id="PS51296">
    <property type="entry name" value="RIESKE"/>
    <property type="match status" value="1"/>
</dbReference>
<proteinExistence type="predicted"/>
<dbReference type="InterPro" id="IPR036922">
    <property type="entry name" value="Rieske_2Fe-2S_sf"/>
</dbReference>
<dbReference type="Gene3D" id="2.102.10.10">
    <property type="entry name" value="Rieske [2Fe-2S] iron-sulphur domain"/>
    <property type="match status" value="1"/>
</dbReference>
<organism evidence="7 8">
    <name type="scientific">Tetradesmus obliquus</name>
    <name type="common">Green alga</name>
    <name type="synonym">Acutodesmus obliquus</name>
    <dbReference type="NCBI Taxonomy" id="3088"/>
    <lineage>
        <taxon>Eukaryota</taxon>
        <taxon>Viridiplantae</taxon>
        <taxon>Chlorophyta</taxon>
        <taxon>core chlorophytes</taxon>
        <taxon>Chlorophyceae</taxon>
        <taxon>CS clade</taxon>
        <taxon>Sphaeropleales</taxon>
        <taxon>Scenedesmaceae</taxon>
        <taxon>Tetradesmus</taxon>
    </lineage>
</organism>
<dbReference type="InterPro" id="IPR017941">
    <property type="entry name" value="Rieske_2Fe-2S"/>
</dbReference>
<dbReference type="EMBL" id="CP126212">
    <property type="protein sequence ID" value="WIA14413.1"/>
    <property type="molecule type" value="Genomic_DNA"/>
</dbReference>
<accession>A0ABY8TZ25</accession>
<comment type="cofactor">
    <cofactor evidence="5">
        <name>[2Fe-2S] cluster</name>
        <dbReference type="ChEBI" id="CHEBI:190135"/>
    </cofactor>
</comment>
<dbReference type="Pfam" id="PF22543">
    <property type="entry name" value="Rieske_4"/>
    <property type="match status" value="1"/>
</dbReference>
<keyword evidence="8" id="KW-1185">Reference proteome</keyword>
<keyword evidence="3" id="KW-0408">Iron</keyword>